<keyword evidence="4" id="KW-0808">Transferase</keyword>
<feature type="domain" description="Carbamoyltransferase" evidence="2">
    <location>
        <begin position="3"/>
        <end position="372"/>
    </location>
</feature>
<comment type="caution">
    <text evidence="4">The sequence shown here is derived from an EMBL/GenBank/DDBJ whole genome shotgun (WGS) entry which is preliminary data.</text>
</comment>
<dbReference type="InterPro" id="IPR031730">
    <property type="entry name" value="Carbam_trans_C"/>
</dbReference>
<dbReference type="GO" id="GO:0016740">
    <property type="term" value="F:transferase activity"/>
    <property type="evidence" value="ECO:0007669"/>
    <property type="project" value="UniProtKB-KW"/>
</dbReference>
<evidence type="ECO:0000313" key="4">
    <source>
        <dbReference type="EMBL" id="KUK88247.1"/>
    </source>
</evidence>
<dbReference type="Gene3D" id="3.30.420.40">
    <property type="match status" value="2"/>
</dbReference>
<dbReference type="InterPro" id="IPR051338">
    <property type="entry name" value="NodU/CmcH_Carbamoyltrnsfr"/>
</dbReference>
<accession>A0A101I3G5</accession>
<dbReference type="Pfam" id="PF02543">
    <property type="entry name" value="Carbam_trans_N"/>
    <property type="match status" value="1"/>
</dbReference>
<organism evidence="4 5">
    <name type="scientific">candidate division TA06 bacterium 34_109</name>
    <dbReference type="NCBI Taxonomy" id="1635277"/>
    <lineage>
        <taxon>Bacteria</taxon>
        <taxon>Bacteria division TA06</taxon>
    </lineage>
</organism>
<sequence>MYILGLNIGHDATASLLKDGRVVSAIAEERVSRVKFHFGFPYKAIRECIRVANVDGKDISKVVLSFENDLKRSPFHYTDLIVKRSGTIDPSNEIDNRKKFDTAKEIIYRKMIGEKRYWEKASNYAKTQITEALKKCGLEHFSLETAEHHLCHAASCYYEGGKNKVLIVTMDGAGDGLSATVSIGEDGKIKRIVEVEDIYSVGRFYSAITKFLGFKRNRHEGKITGLAAYGDPDKLYNLFRKMIDITDDGKSFYSPLAGDLKGDRLRLKQLKDFMKGKYYGHNYTNLYLDFLKKNCSKETKEDIAAAAQKLTEDLVVKFIQPHVKRTGIKDIVLAGGLFSNVKVNQRVLEIDGVESVFIHPNMGDGGTSTGACYVKWAEEVEKRGERFLPFTIDNVYYGPEYSDEEILKVLKDFLDKIEFRKSGNIVEETAQMIKDKIVVGWFQGRMEYGPRALGNRSILFDPTDRKINDWLNKRLKRTEFMPFAPSCLYEDATLVFENFEKGSYPSYFMTITFNVKEEWRERIGAVNHVDNTARPQTVKEEQNPLYYKLLKRYKELTGLPLFVNTSFNMHEEPILCSPLDAVRSLLNNCVDVLVIGNFIVKQKKQ</sequence>
<dbReference type="Proteomes" id="UP000053467">
    <property type="component" value="Unassembled WGS sequence"/>
</dbReference>
<name>A0A101I3G5_UNCT6</name>
<dbReference type="PANTHER" id="PTHR34847:SF1">
    <property type="entry name" value="NODULATION PROTEIN U"/>
    <property type="match status" value="1"/>
</dbReference>
<dbReference type="CDD" id="cd24100">
    <property type="entry name" value="ASKHA_NBD_MJ1051-like_N"/>
    <property type="match status" value="1"/>
</dbReference>
<reference evidence="5" key="1">
    <citation type="journal article" date="2015" name="MBio">
        <title>Genome-Resolved Metagenomic Analysis Reveals Roles for Candidate Phyla and Other Microbial Community Members in Biogeochemical Transformations in Oil Reservoirs.</title>
        <authorList>
            <person name="Hu P."/>
            <person name="Tom L."/>
            <person name="Singh A."/>
            <person name="Thomas B.C."/>
            <person name="Baker B.J."/>
            <person name="Piceno Y.M."/>
            <person name="Andersen G.L."/>
            <person name="Banfield J.F."/>
        </authorList>
    </citation>
    <scope>NUCLEOTIDE SEQUENCE [LARGE SCALE GENOMIC DNA]</scope>
</reference>
<dbReference type="Gene3D" id="3.90.870.20">
    <property type="entry name" value="Carbamoyltransferase, C-terminal domain"/>
    <property type="match status" value="1"/>
</dbReference>
<dbReference type="PATRIC" id="fig|1635277.3.peg.263"/>
<dbReference type="SUPFAM" id="SSF53067">
    <property type="entry name" value="Actin-like ATPase domain"/>
    <property type="match status" value="1"/>
</dbReference>
<dbReference type="InterPro" id="IPR043129">
    <property type="entry name" value="ATPase_NBD"/>
</dbReference>
<evidence type="ECO:0000259" key="3">
    <source>
        <dbReference type="Pfam" id="PF16861"/>
    </source>
</evidence>
<protein>
    <submittedName>
        <fullName evidence="4">Carbamoyltransferase</fullName>
    </submittedName>
</protein>
<gene>
    <name evidence="4" type="ORF">XE03_0253</name>
</gene>
<comment type="similarity">
    <text evidence="1">Belongs to the NodU/CmcH family.</text>
</comment>
<dbReference type="EMBL" id="LGGX01000001">
    <property type="protein sequence ID" value="KUK88247.1"/>
    <property type="molecule type" value="Genomic_DNA"/>
</dbReference>
<evidence type="ECO:0000256" key="1">
    <source>
        <dbReference type="ARBA" id="ARBA00006129"/>
    </source>
</evidence>
<feature type="domain" description="Carbamoyltransferase C-terminal" evidence="3">
    <location>
        <begin position="430"/>
        <end position="601"/>
    </location>
</feature>
<evidence type="ECO:0000259" key="2">
    <source>
        <dbReference type="Pfam" id="PF02543"/>
    </source>
</evidence>
<dbReference type="InterPro" id="IPR003696">
    <property type="entry name" value="Carbtransf_dom"/>
</dbReference>
<dbReference type="PANTHER" id="PTHR34847">
    <property type="entry name" value="NODULATION PROTEIN U"/>
    <property type="match status" value="1"/>
</dbReference>
<proteinExistence type="inferred from homology"/>
<dbReference type="Pfam" id="PF16861">
    <property type="entry name" value="Carbam_trans_C"/>
    <property type="match status" value="1"/>
</dbReference>
<dbReference type="AlphaFoldDB" id="A0A101I3G5"/>
<dbReference type="InterPro" id="IPR038152">
    <property type="entry name" value="Carbam_trans_C_sf"/>
</dbReference>
<evidence type="ECO:0000313" key="5">
    <source>
        <dbReference type="Proteomes" id="UP000053467"/>
    </source>
</evidence>